<evidence type="ECO:0000313" key="3">
    <source>
        <dbReference type="Proteomes" id="UP001501509"/>
    </source>
</evidence>
<reference evidence="3" key="1">
    <citation type="journal article" date="2019" name="Int. J. Syst. Evol. Microbiol.">
        <title>The Global Catalogue of Microorganisms (GCM) 10K type strain sequencing project: providing services to taxonomists for standard genome sequencing and annotation.</title>
        <authorList>
            <consortium name="The Broad Institute Genomics Platform"/>
            <consortium name="The Broad Institute Genome Sequencing Center for Infectious Disease"/>
            <person name="Wu L."/>
            <person name="Ma J."/>
        </authorList>
    </citation>
    <scope>NUCLEOTIDE SEQUENCE [LARGE SCALE GENOMIC DNA]</scope>
    <source>
        <strain evidence="3">JCM 6833</strain>
    </source>
</reference>
<protein>
    <submittedName>
        <fullName evidence="2">Uncharacterized protein</fullName>
    </submittedName>
</protein>
<dbReference type="EMBL" id="BAAATD010000008">
    <property type="protein sequence ID" value="GAA2614180.1"/>
    <property type="molecule type" value="Genomic_DNA"/>
</dbReference>
<feature type="region of interest" description="Disordered" evidence="1">
    <location>
        <begin position="1"/>
        <end position="33"/>
    </location>
</feature>
<gene>
    <name evidence="2" type="ORF">GCM10010411_56380</name>
</gene>
<dbReference type="Proteomes" id="UP001501509">
    <property type="component" value="Unassembled WGS sequence"/>
</dbReference>
<accession>A0ABP6CI74</accession>
<name>A0ABP6CI74_9ACTN</name>
<keyword evidence="3" id="KW-1185">Reference proteome</keyword>
<comment type="caution">
    <text evidence="2">The sequence shown here is derived from an EMBL/GenBank/DDBJ whole genome shotgun (WGS) entry which is preliminary data.</text>
</comment>
<organism evidence="2 3">
    <name type="scientific">Actinomadura fulvescens</name>
    <dbReference type="NCBI Taxonomy" id="46160"/>
    <lineage>
        <taxon>Bacteria</taxon>
        <taxon>Bacillati</taxon>
        <taxon>Actinomycetota</taxon>
        <taxon>Actinomycetes</taxon>
        <taxon>Streptosporangiales</taxon>
        <taxon>Thermomonosporaceae</taxon>
        <taxon>Actinomadura</taxon>
    </lineage>
</organism>
<evidence type="ECO:0000313" key="2">
    <source>
        <dbReference type="EMBL" id="GAA2614180.1"/>
    </source>
</evidence>
<evidence type="ECO:0000256" key="1">
    <source>
        <dbReference type="SAM" id="MobiDB-lite"/>
    </source>
</evidence>
<dbReference type="RefSeq" id="WP_344545471.1">
    <property type="nucleotide sequence ID" value="NZ_BAAATD010000008.1"/>
</dbReference>
<sequence length="118" mass="13778">MPDISTSPQRDSRTNRGRTSATGRTHTTRKTDLEERRARLLRLRYELSHLGAQVRVQRPRNGHWKLKLRHARWTETVLCAGADETYAYVTAEGRLLGPTDDVRYIARVLIWMVEGRHR</sequence>
<proteinExistence type="predicted"/>